<gene>
    <name evidence="1" type="ORF">HYC85_013045</name>
</gene>
<dbReference type="EMBL" id="JACBKZ010000005">
    <property type="protein sequence ID" value="KAF5951052.1"/>
    <property type="molecule type" value="Genomic_DNA"/>
</dbReference>
<comment type="caution">
    <text evidence="1">The sequence shown here is derived from an EMBL/GenBank/DDBJ whole genome shotgun (WGS) entry which is preliminary data.</text>
</comment>
<reference evidence="2" key="1">
    <citation type="journal article" date="2020" name="Nat. Commun.">
        <title>Genome assembly of wild tea tree DASZ reveals pedigree and selection history of tea varieties.</title>
        <authorList>
            <person name="Zhang W."/>
            <person name="Zhang Y."/>
            <person name="Qiu H."/>
            <person name="Guo Y."/>
            <person name="Wan H."/>
            <person name="Zhang X."/>
            <person name="Scossa F."/>
            <person name="Alseekh S."/>
            <person name="Zhang Q."/>
            <person name="Wang P."/>
            <person name="Xu L."/>
            <person name="Schmidt M.H."/>
            <person name="Jia X."/>
            <person name="Li D."/>
            <person name="Zhu A."/>
            <person name="Guo F."/>
            <person name="Chen W."/>
            <person name="Ni D."/>
            <person name="Usadel B."/>
            <person name="Fernie A.R."/>
            <person name="Wen W."/>
        </authorList>
    </citation>
    <scope>NUCLEOTIDE SEQUENCE [LARGE SCALE GENOMIC DNA]</scope>
    <source>
        <strain evidence="2">cv. G240</strain>
    </source>
</reference>
<sequence length="49" mass="5464">MDYAVSLIRRHAAKDLERELLTTITSGCCLSSSYLQEGLTDQQLLVSSF</sequence>
<organism evidence="1 2">
    <name type="scientific">Camellia sinensis</name>
    <name type="common">Tea plant</name>
    <name type="synonym">Thea sinensis</name>
    <dbReference type="NCBI Taxonomy" id="4442"/>
    <lineage>
        <taxon>Eukaryota</taxon>
        <taxon>Viridiplantae</taxon>
        <taxon>Streptophyta</taxon>
        <taxon>Embryophyta</taxon>
        <taxon>Tracheophyta</taxon>
        <taxon>Spermatophyta</taxon>
        <taxon>Magnoliopsida</taxon>
        <taxon>eudicotyledons</taxon>
        <taxon>Gunneridae</taxon>
        <taxon>Pentapetalae</taxon>
        <taxon>asterids</taxon>
        <taxon>Ericales</taxon>
        <taxon>Theaceae</taxon>
        <taxon>Camellia</taxon>
    </lineage>
</organism>
<evidence type="ECO:0000313" key="1">
    <source>
        <dbReference type="EMBL" id="KAF5951052.1"/>
    </source>
</evidence>
<protein>
    <submittedName>
        <fullName evidence="1">Uncharacterized protein</fullName>
    </submittedName>
</protein>
<reference evidence="1 2" key="2">
    <citation type="submission" date="2020-07" db="EMBL/GenBank/DDBJ databases">
        <title>Genome assembly of wild tea tree DASZ reveals pedigree and selection history of tea varieties.</title>
        <authorList>
            <person name="Zhang W."/>
        </authorList>
    </citation>
    <scope>NUCLEOTIDE SEQUENCE [LARGE SCALE GENOMIC DNA]</scope>
    <source>
        <strain evidence="2">cv. G240</strain>
        <tissue evidence="1">Leaf</tissue>
    </source>
</reference>
<dbReference type="Proteomes" id="UP000593564">
    <property type="component" value="Unassembled WGS sequence"/>
</dbReference>
<dbReference type="AlphaFoldDB" id="A0A7J7HDQ7"/>
<accession>A0A7J7HDQ7</accession>
<evidence type="ECO:0000313" key="2">
    <source>
        <dbReference type="Proteomes" id="UP000593564"/>
    </source>
</evidence>
<keyword evidence="2" id="KW-1185">Reference proteome</keyword>
<proteinExistence type="predicted"/>
<name>A0A7J7HDQ7_CAMSI</name>